<dbReference type="GO" id="GO:0005524">
    <property type="term" value="F:ATP binding"/>
    <property type="evidence" value="ECO:0007669"/>
    <property type="project" value="UniProtKB-KW"/>
</dbReference>
<evidence type="ECO:0000256" key="6">
    <source>
        <dbReference type="ARBA" id="ARBA00023277"/>
    </source>
</evidence>
<dbReference type="RefSeq" id="WP_116281459.1">
    <property type="nucleotide sequence ID" value="NZ_NBXA01000002.1"/>
</dbReference>
<dbReference type="PANTHER" id="PTHR43435">
    <property type="entry name" value="RIBULOKINASE"/>
    <property type="match status" value="1"/>
</dbReference>
<accession>A0A3E0W4T3</accession>
<dbReference type="PANTHER" id="PTHR43435:SF4">
    <property type="entry name" value="FGGY CARBOHYDRATE KINASE DOMAIN-CONTAINING PROTEIN"/>
    <property type="match status" value="1"/>
</dbReference>
<dbReference type="SUPFAM" id="SSF53067">
    <property type="entry name" value="Actin-like ATPase domain"/>
    <property type="match status" value="2"/>
</dbReference>
<dbReference type="AlphaFoldDB" id="A0A3E0W4T3"/>
<protein>
    <recommendedName>
        <fullName evidence="11">Sugar kinase</fullName>
    </recommendedName>
</protein>
<reference evidence="9 10" key="1">
    <citation type="submission" date="2017-04" db="EMBL/GenBank/DDBJ databases">
        <title>Comparative genome analysis of Subtercola boreus.</title>
        <authorList>
            <person name="Cho Y.-J."/>
            <person name="Cho A."/>
            <person name="Kim O.-S."/>
            <person name="Lee J.-I."/>
        </authorList>
    </citation>
    <scope>NUCLEOTIDE SEQUENCE [LARGE SCALE GENOMIC DNA]</scope>
    <source>
        <strain evidence="9 10">P27444</strain>
    </source>
</reference>
<dbReference type="GO" id="GO:0008741">
    <property type="term" value="F:ribulokinase activity"/>
    <property type="evidence" value="ECO:0007669"/>
    <property type="project" value="InterPro"/>
</dbReference>
<evidence type="ECO:0000256" key="1">
    <source>
        <dbReference type="ARBA" id="ARBA00022679"/>
    </source>
</evidence>
<dbReference type="CDD" id="cd07781">
    <property type="entry name" value="ASKHA_NBD_FGGY_L-RBK"/>
    <property type="match status" value="1"/>
</dbReference>
<feature type="domain" description="Carbohydrate kinase FGGY N-terminal" evidence="7">
    <location>
        <begin position="4"/>
        <end position="243"/>
    </location>
</feature>
<dbReference type="InterPro" id="IPR005929">
    <property type="entry name" value="Ribulokinase"/>
</dbReference>
<keyword evidence="5" id="KW-0054">Arabinose catabolism</keyword>
<dbReference type="InterPro" id="IPR018485">
    <property type="entry name" value="FGGY_C"/>
</dbReference>
<evidence type="ECO:0000259" key="7">
    <source>
        <dbReference type="Pfam" id="PF00370"/>
    </source>
</evidence>
<dbReference type="GO" id="GO:0019150">
    <property type="term" value="F:D-ribulokinase activity"/>
    <property type="evidence" value="ECO:0007669"/>
    <property type="project" value="TreeGrafter"/>
</dbReference>
<keyword evidence="6" id="KW-0119">Carbohydrate metabolism</keyword>
<evidence type="ECO:0000313" key="10">
    <source>
        <dbReference type="Proteomes" id="UP000256709"/>
    </source>
</evidence>
<dbReference type="Pfam" id="PF00370">
    <property type="entry name" value="FGGY_N"/>
    <property type="match status" value="1"/>
</dbReference>
<keyword evidence="4" id="KW-0067">ATP-binding</keyword>
<keyword evidence="1" id="KW-0808">Transferase</keyword>
<keyword evidence="3" id="KW-0418">Kinase</keyword>
<evidence type="ECO:0000259" key="8">
    <source>
        <dbReference type="Pfam" id="PF02782"/>
    </source>
</evidence>
<evidence type="ECO:0008006" key="11">
    <source>
        <dbReference type="Google" id="ProtNLM"/>
    </source>
</evidence>
<evidence type="ECO:0000256" key="5">
    <source>
        <dbReference type="ARBA" id="ARBA00022935"/>
    </source>
</evidence>
<dbReference type="Pfam" id="PF02782">
    <property type="entry name" value="FGGY_C"/>
    <property type="match status" value="1"/>
</dbReference>
<evidence type="ECO:0000313" key="9">
    <source>
        <dbReference type="EMBL" id="RFA16795.1"/>
    </source>
</evidence>
<gene>
    <name evidence="9" type="ORF">B7R21_01400</name>
</gene>
<dbReference type="InterPro" id="IPR043129">
    <property type="entry name" value="ATPase_NBD"/>
</dbReference>
<evidence type="ECO:0000256" key="3">
    <source>
        <dbReference type="ARBA" id="ARBA00022777"/>
    </source>
</evidence>
<keyword evidence="2" id="KW-0547">Nucleotide-binding</keyword>
<dbReference type="OrthoDB" id="9805576at2"/>
<dbReference type="EMBL" id="NBXA01000002">
    <property type="protein sequence ID" value="RFA16795.1"/>
    <property type="molecule type" value="Genomic_DNA"/>
</dbReference>
<dbReference type="Gene3D" id="3.30.420.40">
    <property type="match status" value="2"/>
</dbReference>
<evidence type="ECO:0000256" key="4">
    <source>
        <dbReference type="ARBA" id="ARBA00022840"/>
    </source>
</evidence>
<sequence length="513" mass="54830">MTHYLAIDIGTESARCAVFTDEGLRVGDGSAAYVTTFPRPGWAEQNPIDWWNSAADAARQALAEARVDEVAGISVATTSSSVVFLDDEGRSLRPALLWMDARSSVESQRTADVTHAAMKFSGGSDSSEWLVPKAMWVATHQPEIYARSRYIGESVDYMTFRLTGQWLGSRLNATCKWNFDCREEDLPHDLYELLGVPDLGSKLPSDIRAVGAVAGLLSAEAAAKLGLRNRPVVGVGGIDAHLSLIPLQGLSEHPVSIVAGTSNAFIAELDEPVFSSTIWGPYPHALTQGKWLVEGGQVSAGSSLTWLAERILGFGRDRVQALISDASELDAVTHGLLILDNFMGNRTPLRDPQLRGAILGASLGTTPAQLYRASVESVAYGTRQVLDSFVDAGVDASDVFITGGIRHNALWLQTTADVLARPLNLVAGENLTLLACAAIAATAAGEYPSLEEAARTFKPGHTVVMPNEGNRVVFDEAYALYVDATTATRATHHALHSLVSRHSAEPSNVGVLA</sequence>
<dbReference type="PIRSF" id="PIRSF000538">
    <property type="entry name" value="GlpK"/>
    <property type="match status" value="1"/>
</dbReference>
<comment type="caution">
    <text evidence="9">The sequence shown here is derived from an EMBL/GenBank/DDBJ whole genome shotgun (WGS) entry which is preliminary data.</text>
</comment>
<dbReference type="InterPro" id="IPR018484">
    <property type="entry name" value="FGGY_N"/>
</dbReference>
<organism evidence="9 10">
    <name type="scientific">Subtercola boreus</name>
    <dbReference type="NCBI Taxonomy" id="120213"/>
    <lineage>
        <taxon>Bacteria</taxon>
        <taxon>Bacillati</taxon>
        <taxon>Actinomycetota</taxon>
        <taxon>Actinomycetes</taxon>
        <taxon>Micrococcales</taxon>
        <taxon>Microbacteriaceae</taxon>
        <taxon>Subtercola</taxon>
    </lineage>
</organism>
<name>A0A3E0W4T3_9MICO</name>
<dbReference type="GO" id="GO:0005737">
    <property type="term" value="C:cytoplasm"/>
    <property type="evidence" value="ECO:0007669"/>
    <property type="project" value="TreeGrafter"/>
</dbReference>
<evidence type="ECO:0000256" key="2">
    <source>
        <dbReference type="ARBA" id="ARBA00022741"/>
    </source>
</evidence>
<proteinExistence type="predicted"/>
<feature type="domain" description="Carbohydrate kinase FGGY C-terminal" evidence="8">
    <location>
        <begin position="256"/>
        <end position="444"/>
    </location>
</feature>
<dbReference type="GO" id="GO:0019569">
    <property type="term" value="P:L-arabinose catabolic process to D-xylulose 5-phosphate"/>
    <property type="evidence" value="ECO:0007669"/>
    <property type="project" value="InterPro"/>
</dbReference>
<dbReference type="InterPro" id="IPR000577">
    <property type="entry name" value="Carb_kinase_FGGY"/>
</dbReference>
<dbReference type="Proteomes" id="UP000256709">
    <property type="component" value="Unassembled WGS sequence"/>
</dbReference>